<feature type="compositionally biased region" description="Polar residues" evidence="1">
    <location>
        <begin position="168"/>
        <end position="207"/>
    </location>
</feature>
<protein>
    <submittedName>
        <fullName evidence="2">Uncharacterized protein</fullName>
    </submittedName>
</protein>
<evidence type="ECO:0000313" key="3">
    <source>
        <dbReference type="Proteomes" id="UP000271974"/>
    </source>
</evidence>
<dbReference type="AlphaFoldDB" id="A0A433TN48"/>
<proteinExistence type="predicted"/>
<accession>A0A433TN48</accession>
<organism evidence="2 3">
    <name type="scientific">Elysia chlorotica</name>
    <name type="common">Eastern emerald elysia</name>
    <name type="synonym">Sea slug</name>
    <dbReference type="NCBI Taxonomy" id="188477"/>
    <lineage>
        <taxon>Eukaryota</taxon>
        <taxon>Metazoa</taxon>
        <taxon>Spiralia</taxon>
        <taxon>Lophotrochozoa</taxon>
        <taxon>Mollusca</taxon>
        <taxon>Gastropoda</taxon>
        <taxon>Heterobranchia</taxon>
        <taxon>Euthyneura</taxon>
        <taxon>Panpulmonata</taxon>
        <taxon>Sacoglossa</taxon>
        <taxon>Placobranchoidea</taxon>
        <taxon>Plakobranchidae</taxon>
        <taxon>Elysia</taxon>
    </lineage>
</organism>
<sequence length="220" mass="23779">MGMSLVSIRDRTNTMDSLAGYRQRLGTLDSVPENAIAPSPARPTGSAQAGASSHHHHGQHQLQVPEALPSLRPRYLRRADGIPINQNHDHSKDTEHIPKENADSHRRKDPLPDSGKPPLPKKKRQELPQREASLPGEKTVSGGQWSKGIAELTMASVGVLSTDENRAGSGNTLTRGDSNTRAPQTANSSMANSRQTSSIGLDSSAQYSEDFESVSELDLH</sequence>
<dbReference type="Proteomes" id="UP000271974">
    <property type="component" value="Unassembled WGS sequence"/>
</dbReference>
<feature type="region of interest" description="Disordered" evidence="1">
    <location>
        <begin position="83"/>
        <end position="146"/>
    </location>
</feature>
<evidence type="ECO:0000313" key="2">
    <source>
        <dbReference type="EMBL" id="RUS83002.1"/>
    </source>
</evidence>
<gene>
    <name evidence="2" type="ORF">EGW08_009239</name>
</gene>
<reference evidence="2 3" key="1">
    <citation type="submission" date="2019-01" db="EMBL/GenBank/DDBJ databases">
        <title>A draft genome assembly of the solar-powered sea slug Elysia chlorotica.</title>
        <authorList>
            <person name="Cai H."/>
            <person name="Li Q."/>
            <person name="Fang X."/>
            <person name="Li J."/>
            <person name="Curtis N.E."/>
            <person name="Altenburger A."/>
            <person name="Shibata T."/>
            <person name="Feng M."/>
            <person name="Maeda T."/>
            <person name="Schwartz J.A."/>
            <person name="Shigenobu S."/>
            <person name="Lundholm N."/>
            <person name="Nishiyama T."/>
            <person name="Yang H."/>
            <person name="Hasebe M."/>
            <person name="Li S."/>
            <person name="Pierce S.K."/>
            <person name="Wang J."/>
        </authorList>
    </citation>
    <scope>NUCLEOTIDE SEQUENCE [LARGE SCALE GENOMIC DNA]</scope>
    <source>
        <strain evidence="2">EC2010</strain>
        <tissue evidence="2">Whole organism of an adult</tissue>
    </source>
</reference>
<feature type="compositionally biased region" description="Basic and acidic residues" evidence="1">
    <location>
        <begin position="87"/>
        <end position="111"/>
    </location>
</feature>
<feature type="region of interest" description="Disordered" evidence="1">
    <location>
        <begin position="29"/>
        <end position="66"/>
    </location>
</feature>
<dbReference type="EMBL" id="RQTK01000262">
    <property type="protein sequence ID" value="RUS83002.1"/>
    <property type="molecule type" value="Genomic_DNA"/>
</dbReference>
<evidence type="ECO:0000256" key="1">
    <source>
        <dbReference type="SAM" id="MobiDB-lite"/>
    </source>
</evidence>
<dbReference type="OrthoDB" id="10471083at2759"/>
<feature type="region of interest" description="Disordered" evidence="1">
    <location>
        <begin position="160"/>
        <end position="220"/>
    </location>
</feature>
<feature type="compositionally biased region" description="Acidic residues" evidence="1">
    <location>
        <begin position="209"/>
        <end position="220"/>
    </location>
</feature>
<name>A0A433TN48_ELYCH</name>
<comment type="caution">
    <text evidence="2">The sequence shown here is derived from an EMBL/GenBank/DDBJ whole genome shotgun (WGS) entry which is preliminary data.</text>
</comment>
<keyword evidence="3" id="KW-1185">Reference proteome</keyword>